<evidence type="ECO:0000313" key="2">
    <source>
        <dbReference type="Proteomes" id="UP001363035"/>
    </source>
</evidence>
<organism evidence="1 2">
    <name type="scientific">Sphingobacterium tenebrionis</name>
    <dbReference type="NCBI Taxonomy" id="3111775"/>
    <lineage>
        <taxon>Bacteria</taxon>
        <taxon>Pseudomonadati</taxon>
        <taxon>Bacteroidota</taxon>
        <taxon>Sphingobacteriia</taxon>
        <taxon>Sphingobacteriales</taxon>
        <taxon>Sphingobacteriaceae</taxon>
        <taxon>Sphingobacterium</taxon>
    </lineage>
</organism>
<gene>
    <name evidence="1" type="ORF">VJ786_02565</name>
</gene>
<evidence type="ECO:0008006" key="3">
    <source>
        <dbReference type="Google" id="ProtNLM"/>
    </source>
</evidence>
<dbReference type="RefSeq" id="WP_134778106.1">
    <property type="nucleotide sequence ID" value="NZ_JAYLLN010000003.1"/>
</dbReference>
<protein>
    <recommendedName>
        <fullName evidence="3">Fimbrillin family protein</fullName>
    </recommendedName>
</protein>
<name>A0ABU8I2X2_9SPHI</name>
<evidence type="ECO:0000313" key="1">
    <source>
        <dbReference type="EMBL" id="MEI5983779.1"/>
    </source>
</evidence>
<comment type="caution">
    <text evidence="1">The sequence shown here is derived from an EMBL/GenBank/DDBJ whole genome shotgun (WGS) entry which is preliminary data.</text>
</comment>
<keyword evidence="2" id="KW-1185">Reference proteome</keyword>
<dbReference type="EMBL" id="JAYLLN010000003">
    <property type="protein sequence ID" value="MEI5983779.1"/>
    <property type="molecule type" value="Genomic_DNA"/>
</dbReference>
<accession>A0ABU8I2X2</accession>
<sequence length="526" mass="57748">MMKTPRNLLLNLLVIFFVGILHSCKQENQDLAEGNQAKVEVTISSLDESEEDYLTKNPEKISSAPIRQSSGSINYSDHTLVEYSWTQDKGPLKTKQNSLKADSRAAIKRKPLGNNIAYSVLVYDDQGNYVTERNYNYGAEGSVAPLLLDSEKTYTFLAFSINSTNTLPTIIDKQKLSTVKLSKVAGDLMTFTKQVRLNVGVNLLSIILKHRYSSITTQLTADPTTVGTFNNISNSSIKPAYEYATYSFTGDSFDYLMEKQTGCPVVFPTSQLGSRTMTSTPSFLISPATTTGVLNFGTITIDDETKTNFSIPKIRITPGVSYTLKLNFKTCTENVGSVQGMNWNYPESFYGGVSGIWKDNVFYARGETISRTIIAPGADYGFVFDITELDNAFNMELNGVRLAAREIQFERGASSSQNIRFKDGSLYQGINSEGGNNIGAVYNMKGTTSNPLVKVVIGKKGEVTLFGSKVSGGPLYELELFNGNTFNTFKWNTALQGDNIIKVTQLVDGRTILVGNGSGKKKIPCS</sequence>
<reference evidence="1 2" key="1">
    <citation type="submission" date="2024-01" db="EMBL/GenBank/DDBJ databases">
        <title>Sphingobacterium tenebrionis sp. nov., a novel endophyte isolated from tenebrio molitor intestines.</title>
        <authorList>
            <person name="Zhang C."/>
        </authorList>
    </citation>
    <scope>NUCLEOTIDE SEQUENCE [LARGE SCALE GENOMIC DNA]</scope>
    <source>
        <strain evidence="1 2">PU5-4</strain>
    </source>
</reference>
<proteinExistence type="predicted"/>
<dbReference type="Proteomes" id="UP001363035">
    <property type="component" value="Unassembled WGS sequence"/>
</dbReference>